<dbReference type="EMBL" id="JAPIVE010000004">
    <property type="protein sequence ID" value="MCX2525214.1"/>
    <property type="molecule type" value="Genomic_DNA"/>
</dbReference>
<protein>
    <submittedName>
        <fullName evidence="1">DUF416 family protein</fullName>
    </submittedName>
</protein>
<organism evidence="1 2">
    <name type="scientific">Larsenimonas rhizosphaerae</name>
    <dbReference type="NCBI Taxonomy" id="2944682"/>
    <lineage>
        <taxon>Bacteria</taxon>
        <taxon>Pseudomonadati</taxon>
        <taxon>Pseudomonadota</taxon>
        <taxon>Gammaproteobacteria</taxon>
        <taxon>Oceanospirillales</taxon>
        <taxon>Halomonadaceae</taxon>
        <taxon>Larsenimonas</taxon>
    </lineage>
</organism>
<reference evidence="1" key="1">
    <citation type="submission" date="2022-11" db="EMBL/GenBank/DDBJ databases">
        <title>Larsenimonas rhizosphaerae sp. nov., isolated from a tidal mudflat.</title>
        <authorList>
            <person name="Lee S.D."/>
            <person name="Kim I.S."/>
        </authorList>
    </citation>
    <scope>NUCLEOTIDE SEQUENCE</scope>
    <source>
        <strain evidence="1">GH2-1</strain>
    </source>
</reference>
<gene>
    <name evidence="1" type="ORF">OQ287_13290</name>
</gene>
<dbReference type="AlphaFoldDB" id="A0AA42CV95"/>
<evidence type="ECO:0000313" key="1">
    <source>
        <dbReference type="EMBL" id="MCX2525214.1"/>
    </source>
</evidence>
<dbReference type="InterPro" id="IPR023381">
    <property type="entry name" value="YP001051499.1-like_dom_sf"/>
</dbReference>
<accession>A0AA42CV95</accession>
<evidence type="ECO:0000313" key="2">
    <source>
        <dbReference type="Proteomes" id="UP001165678"/>
    </source>
</evidence>
<dbReference type="Gene3D" id="1.20.1590.10">
    <property type="entry name" value="YP_001051499.1 domain like"/>
    <property type="match status" value="1"/>
</dbReference>
<sequence length="200" mass="21932">MRFPDSATRTRILALSADQALGVAAGMTERMLPNYVLYADVSGTGDAARIRVMIDLIWEQLGPSRATIDFERQAEKLVALEPDTDRDESFGARLALDVTMALASCFDGLQKAEPHQTALEALRLSAGGVARFIEYSEGESEDDSLDEHPLMVDETGFAEALIEAVEETRFDREGLKRLRRLARNQGVSNIGLSLDDDTPA</sequence>
<dbReference type="Proteomes" id="UP001165678">
    <property type="component" value="Unassembled WGS sequence"/>
</dbReference>
<keyword evidence="2" id="KW-1185">Reference proteome</keyword>
<name>A0AA42CV95_9GAMM</name>
<dbReference type="Pfam" id="PF04222">
    <property type="entry name" value="DUF416"/>
    <property type="match status" value="1"/>
</dbReference>
<dbReference type="InterPro" id="IPR007338">
    <property type="entry name" value="DUF416"/>
</dbReference>
<dbReference type="RefSeq" id="WP_265896757.1">
    <property type="nucleotide sequence ID" value="NZ_JAPIVE010000004.1"/>
</dbReference>
<proteinExistence type="predicted"/>
<comment type="caution">
    <text evidence="1">The sequence shown here is derived from an EMBL/GenBank/DDBJ whole genome shotgun (WGS) entry which is preliminary data.</text>
</comment>